<dbReference type="Proteomes" id="UP001148018">
    <property type="component" value="Unassembled WGS sequence"/>
</dbReference>
<gene>
    <name evidence="1" type="ORF">NHX12_000681</name>
</gene>
<evidence type="ECO:0000313" key="1">
    <source>
        <dbReference type="EMBL" id="KAJ3598718.1"/>
    </source>
</evidence>
<comment type="caution">
    <text evidence="1">The sequence shown here is derived from an EMBL/GenBank/DDBJ whole genome shotgun (WGS) entry which is preliminary data.</text>
</comment>
<proteinExistence type="predicted"/>
<keyword evidence="2" id="KW-1185">Reference proteome</keyword>
<organism evidence="1 2">
    <name type="scientific">Muraenolepis orangiensis</name>
    <name type="common">Patagonian moray cod</name>
    <dbReference type="NCBI Taxonomy" id="630683"/>
    <lineage>
        <taxon>Eukaryota</taxon>
        <taxon>Metazoa</taxon>
        <taxon>Chordata</taxon>
        <taxon>Craniata</taxon>
        <taxon>Vertebrata</taxon>
        <taxon>Euteleostomi</taxon>
        <taxon>Actinopterygii</taxon>
        <taxon>Neopterygii</taxon>
        <taxon>Teleostei</taxon>
        <taxon>Neoteleostei</taxon>
        <taxon>Acanthomorphata</taxon>
        <taxon>Zeiogadaria</taxon>
        <taxon>Gadariae</taxon>
        <taxon>Gadiformes</taxon>
        <taxon>Muraenolepidoidei</taxon>
        <taxon>Muraenolepididae</taxon>
        <taxon>Muraenolepis</taxon>
    </lineage>
</organism>
<name>A0A9Q0E2G9_9TELE</name>
<sequence>MEVLEKGLAFIPTPTQVDRMELRRDLHVYHRRLKLLDHFQYESDYPRIPFTNPSVWEPKTEQVSEIVQTLI</sequence>
<accession>A0A9Q0E2G9</accession>
<reference evidence="1" key="1">
    <citation type="submission" date="2022-07" db="EMBL/GenBank/DDBJ databases">
        <title>Chromosome-level genome of Muraenolepis orangiensis.</title>
        <authorList>
            <person name="Kim J."/>
        </authorList>
    </citation>
    <scope>NUCLEOTIDE SEQUENCE</scope>
    <source>
        <strain evidence="1">KU_S4_2022</strain>
        <tissue evidence="1">Muscle</tissue>
    </source>
</reference>
<protein>
    <submittedName>
        <fullName evidence="1">Uncharacterized protein</fullName>
    </submittedName>
</protein>
<evidence type="ECO:0000313" key="2">
    <source>
        <dbReference type="Proteomes" id="UP001148018"/>
    </source>
</evidence>
<dbReference type="AlphaFoldDB" id="A0A9Q0E2G9"/>
<feature type="non-terminal residue" evidence="1">
    <location>
        <position position="71"/>
    </location>
</feature>
<dbReference type="OrthoDB" id="8963550at2759"/>
<dbReference type="EMBL" id="JANIIK010000105">
    <property type="protein sequence ID" value="KAJ3598718.1"/>
    <property type="molecule type" value="Genomic_DNA"/>
</dbReference>